<evidence type="ECO:0000313" key="2">
    <source>
        <dbReference type="Proteomes" id="UP000007266"/>
    </source>
</evidence>
<dbReference type="HOGENOM" id="CLU_2834449_0_0_1"/>
<reference evidence="1 2" key="1">
    <citation type="journal article" date="2008" name="Nature">
        <title>The genome of the model beetle and pest Tribolium castaneum.</title>
        <authorList>
            <consortium name="Tribolium Genome Sequencing Consortium"/>
            <person name="Richards S."/>
            <person name="Gibbs R.A."/>
            <person name="Weinstock G.M."/>
            <person name="Brown S.J."/>
            <person name="Denell R."/>
            <person name="Beeman R.W."/>
            <person name="Gibbs R."/>
            <person name="Beeman R.W."/>
            <person name="Brown S.J."/>
            <person name="Bucher G."/>
            <person name="Friedrich M."/>
            <person name="Grimmelikhuijzen C.J."/>
            <person name="Klingler M."/>
            <person name="Lorenzen M."/>
            <person name="Richards S."/>
            <person name="Roth S."/>
            <person name="Schroder R."/>
            <person name="Tautz D."/>
            <person name="Zdobnov E.M."/>
            <person name="Muzny D."/>
            <person name="Gibbs R.A."/>
            <person name="Weinstock G.M."/>
            <person name="Attaway T."/>
            <person name="Bell S."/>
            <person name="Buhay C.J."/>
            <person name="Chandrabose M.N."/>
            <person name="Chavez D."/>
            <person name="Clerk-Blankenburg K.P."/>
            <person name="Cree A."/>
            <person name="Dao M."/>
            <person name="Davis C."/>
            <person name="Chacko J."/>
            <person name="Dinh H."/>
            <person name="Dugan-Rocha S."/>
            <person name="Fowler G."/>
            <person name="Garner T.T."/>
            <person name="Garnes J."/>
            <person name="Gnirke A."/>
            <person name="Hawes A."/>
            <person name="Hernandez J."/>
            <person name="Hines S."/>
            <person name="Holder M."/>
            <person name="Hume J."/>
            <person name="Jhangiani S.N."/>
            <person name="Joshi V."/>
            <person name="Khan Z.M."/>
            <person name="Jackson L."/>
            <person name="Kovar C."/>
            <person name="Kowis A."/>
            <person name="Lee S."/>
            <person name="Lewis L.R."/>
            <person name="Margolis J."/>
            <person name="Morgan M."/>
            <person name="Nazareth L.V."/>
            <person name="Nguyen N."/>
            <person name="Okwuonu G."/>
            <person name="Parker D."/>
            <person name="Richards S."/>
            <person name="Ruiz S.J."/>
            <person name="Santibanez J."/>
            <person name="Savard J."/>
            <person name="Scherer S.E."/>
            <person name="Schneider B."/>
            <person name="Sodergren E."/>
            <person name="Tautz D."/>
            <person name="Vattahil S."/>
            <person name="Villasana D."/>
            <person name="White C.S."/>
            <person name="Wright R."/>
            <person name="Park Y."/>
            <person name="Beeman R.W."/>
            <person name="Lord J."/>
            <person name="Oppert B."/>
            <person name="Lorenzen M."/>
            <person name="Brown S."/>
            <person name="Wang L."/>
            <person name="Savard J."/>
            <person name="Tautz D."/>
            <person name="Richards S."/>
            <person name="Weinstock G."/>
            <person name="Gibbs R.A."/>
            <person name="Liu Y."/>
            <person name="Worley K."/>
            <person name="Weinstock G."/>
            <person name="Elsik C.G."/>
            <person name="Reese J.T."/>
            <person name="Elhaik E."/>
            <person name="Landan G."/>
            <person name="Graur D."/>
            <person name="Arensburger P."/>
            <person name="Atkinson P."/>
            <person name="Beeman R.W."/>
            <person name="Beidler J."/>
            <person name="Brown S.J."/>
            <person name="Demuth J.P."/>
            <person name="Drury D.W."/>
            <person name="Du Y.Z."/>
            <person name="Fujiwara H."/>
            <person name="Lorenzen M."/>
            <person name="Maselli V."/>
            <person name="Osanai M."/>
            <person name="Park Y."/>
            <person name="Robertson H.M."/>
            <person name="Tu Z."/>
            <person name="Wang J.J."/>
            <person name="Wang S."/>
            <person name="Richards S."/>
            <person name="Song H."/>
            <person name="Zhang L."/>
            <person name="Sodergren E."/>
            <person name="Werner D."/>
            <person name="Stanke M."/>
            <person name="Morgenstern B."/>
            <person name="Solovyev V."/>
            <person name="Kosarev P."/>
            <person name="Brown G."/>
            <person name="Chen H.C."/>
            <person name="Ermolaeva O."/>
            <person name="Hlavina W."/>
            <person name="Kapustin Y."/>
            <person name="Kiryutin B."/>
            <person name="Kitts P."/>
            <person name="Maglott D."/>
            <person name="Pruitt K."/>
            <person name="Sapojnikov V."/>
            <person name="Souvorov A."/>
            <person name="Mackey A.J."/>
            <person name="Waterhouse R.M."/>
            <person name="Wyder S."/>
            <person name="Zdobnov E.M."/>
            <person name="Zdobnov E.M."/>
            <person name="Wyder S."/>
            <person name="Kriventseva E.V."/>
            <person name="Kadowaki T."/>
            <person name="Bork P."/>
            <person name="Aranda M."/>
            <person name="Bao R."/>
            <person name="Beermann A."/>
            <person name="Berns N."/>
            <person name="Bolognesi R."/>
            <person name="Bonneton F."/>
            <person name="Bopp D."/>
            <person name="Brown S.J."/>
            <person name="Bucher G."/>
            <person name="Butts T."/>
            <person name="Chaumot A."/>
            <person name="Denell R.E."/>
            <person name="Ferrier D.E."/>
            <person name="Friedrich M."/>
            <person name="Gordon C.M."/>
            <person name="Jindra M."/>
            <person name="Klingler M."/>
            <person name="Lan Q."/>
            <person name="Lattorff H.M."/>
            <person name="Laudet V."/>
            <person name="von Levetsow C."/>
            <person name="Liu Z."/>
            <person name="Lutz R."/>
            <person name="Lynch J.A."/>
            <person name="da Fonseca R.N."/>
            <person name="Posnien N."/>
            <person name="Reuter R."/>
            <person name="Roth S."/>
            <person name="Savard J."/>
            <person name="Schinko J.B."/>
            <person name="Schmitt C."/>
            <person name="Schoppmeier M."/>
            <person name="Schroder R."/>
            <person name="Shippy T.D."/>
            <person name="Simonnet F."/>
            <person name="Marques-Souza H."/>
            <person name="Tautz D."/>
            <person name="Tomoyasu Y."/>
            <person name="Trauner J."/>
            <person name="Van der Zee M."/>
            <person name="Vervoort M."/>
            <person name="Wittkopp N."/>
            <person name="Wimmer E.A."/>
            <person name="Yang X."/>
            <person name="Jones A.K."/>
            <person name="Sattelle D.B."/>
            <person name="Ebert P.R."/>
            <person name="Nelson D."/>
            <person name="Scott J.G."/>
            <person name="Beeman R.W."/>
            <person name="Muthukrishnan S."/>
            <person name="Kramer K.J."/>
            <person name="Arakane Y."/>
            <person name="Beeman R.W."/>
            <person name="Zhu Q."/>
            <person name="Hogenkamp D."/>
            <person name="Dixit R."/>
            <person name="Oppert B."/>
            <person name="Jiang H."/>
            <person name="Zou Z."/>
            <person name="Marshall J."/>
            <person name="Elpidina E."/>
            <person name="Vinokurov K."/>
            <person name="Oppert C."/>
            <person name="Zou Z."/>
            <person name="Evans J."/>
            <person name="Lu Z."/>
            <person name="Zhao P."/>
            <person name="Sumathipala N."/>
            <person name="Altincicek B."/>
            <person name="Vilcinskas A."/>
            <person name="Williams M."/>
            <person name="Hultmark D."/>
            <person name="Hetru C."/>
            <person name="Jiang H."/>
            <person name="Grimmelikhuijzen C.J."/>
            <person name="Hauser F."/>
            <person name="Cazzamali G."/>
            <person name="Williamson M."/>
            <person name="Park Y."/>
            <person name="Li B."/>
            <person name="Tanaka Y."/>
            <person name="Predel R."/>
            <person name="Neupert S."/>
            <person name="Schachtner J."/>
            <person name="Verleyen P."/>
            <person name="Raible F."/>
            <person name="Bork P."/>
            <person name="Friedrich M."/>
            <person name="Walden K.K."/>
            <person name="Robertson H.M."/>
            <person name="Angeli S."/>
            <person name="Foret S."/>
            <person name="Bucher G."/>
            <person name="Schuetz S."/>
            <person name="Maleszka R."/>
            <person name="Wimmer E.A."/>
            <person name="Beeman R.W."/>
            <person name="Lorenzen M."/>
            <person name="Tomoyasu Y."/>
            <person name="Miller S.C."/>
            <person name="Grossmann D."/>
            <person name="Bucher G."/>
        </authorList>
    </citation>
    <scope>NUCLEOTIDE SEQUENCE [LARGE SCALE GENOMIC DNA]</scope>
    <source>
        <strain evidence="1 2">Georgia GA2</strain>
    </source>
</reference>
<gene>
    <name evidence="1" type="primary">GLEAN_00774</name>
    <name evidence="1" type="ORF">TcasGA2_TC000774</name>
</gene>
<sequence>MTISNNFRDRQCVILLTDINRTETTGLWHRIWHEVLSYSDHIRLNRGHYPFPCVATFSFLQFTSLD</sequence>
<dbReference type="EMBL" id="KQ971312">
    <property type="protein sequence ID" value="EEZ98320.1"/>
    <property type="molecule type" value="Genomic_DNA"/>
</dbReference>
<evidence type="ECO:0000313" key="1">
    <source>
        <dbReference type="EMBL" id="EEZ98320.1"/>
    </source>
</evidence>
<keyword evidence="2" id="KW-1185">Reference proteome</keyword>
<organism evidence="1 2">
    <name type="scientific">Tribolium castaneum</name>
    <name type="common">Red flour beetle</name>
    <dbReference type="NCBI Taxonomy" id="7070"/>
    <lineage>
        <taxon>Eukaryota</taxon>
        <taxon>Metazoa</taxon>
        <taxon>Ecdysozoa</taxon>
        <taxon>Arthropoda</taxon>
        <taxon>Hexapoda</taxon>
        <taxon>Insecta</taxon>
        <taxon>Pterygota</taxon>
        <taxon>Neoptera</taxon>
        <taxon>Endopterygota</taxon>
        <taxon>Coleoptera</taxon>
        <taxon>Polyphaga</taxon>
        <taxon>Cucujiformia</taxon>
        <taxon>Tenebrionidae</taxon>
        <taxon>Tenebrionidae incertae sedis</taxon>
        <taxon>Tribolium</taxon>
    </lineage>
</organism>
<proteinExistence type="predicted"/>
<dbReference type="AlphaFoldDB" id="D6WD39"/>
<protein>
    <submittedName>
        <fullName evidence="1">Uncharacterized protein</fullName>
    </submittedName>
</protein>
<reference evidence="1 2" key="2">
    <citation type="journal article" date="2010" name="Nucleic Acids Res.">
        <title>BeetleBase in 2010: revisions to provide comprehensive genomic information for Tribolium castaneum.</title>
        <authorList>
            <person name="Kim H.S."/>
            <person name="Murphy T."/>
            <person name="Xia J."/>
            <person name="Caragea D."/>
            <person name="Park Y."/>
            <person name="Beeman R.W."/>
            <person name="Lorenzen M.D."/>
            <person name="Butcher S."/>
            <person name="Manak J.R."/>
            <person name="Brown S.J."/>
        </authorList>
    </citation>
    <scope>GENOME REANNOTATION</scope>
    <source>
        <strain evidence="1 2">Georgia GA2</strain>
    </source>
</reference>
<accession>D6WD39</accession>
<name>D6WD39_TRICA</name>
<dbReference type="Proteomes" id="UP000007266">
    <property type="component" value="Linkage group 2"/>
</dbReference>